<dbReference type="AlphaFoldDB" id="A0A6B1DSM0"/>
<organism evidence="1">
    <name type="scientific">Caldilineaceae bacterium SB0662_bin_9</name>
    <dbReference type="NCBI Taxonomy" id="2605258"/>
    <lineage>
        <taxon>Bacteria</taxon>
        <taxon>Bacillati</taxon>
        <taxon>Chloroflexota</taxon>
        <taxon>Caldilineae</taxon>
        <taxon>Caldilineales</taxon>
        <taxon>Caldilineaceae</taxon>
    </lineage>
</organism>
<sequence>MAYVSRLRIHNPDPAQVVACELTLIDGVGTEAGQSLAVRLRPRVTEIVDLNDLPSLATGAYAGYLDCSHAVSTVLIYGEPGDRIYTAYAGTDEQQTSREWQVLEVHTGSGNSEFASSIIVQNAGAEPNDLTIRFLSRRDGSLIHTISLSGLPSWSATKADLVDFPALAEHETVRAEVASSGPSAVLVFHHDVGGDNDGSAFRFPRAAFVPSHTTATRFAYPAMLVNYQDLNTTFQVLGLGSEPVRLSVEYPGFGTQEWELTPGRVTTIGRPAFMPKGSYVASVVITASHPIAMQAYTRHTNGSIAVLTATEQAGTKVSAPLVLRRRDGFSSMVTCQNLGDQATEVIFEHVGRFARIKYAEPGHSITRHMAQENLLPNNYDGTMVIRAEQPIKCVVAQLRDPPADEAAGAAVLSEAAEVRSLLVYEGLATP</sequence>
<reference evidence="1" key="1">
    <citation type="submission" date="2019-09" db="EMBL/GenBank/DDBJ databases">
        <title>Characterisation of the sponge microbiome using genome-centric metagenomics.</title>
        <authorList>
            <person name="Engelberts J.P."/>
            <person name="Robbins S.J."/>
            <person name="De Goeij J.M."/>
            <person name="Aranda M."/>
            <person name="Bell S.C."/>
            <person name="Webster N.S."/>
        </authorList>
    </citation>
    <scope>NUCLEOTIDE SEQUENCE</scope>
    <source>
        <strain evidence="1">SB0662_bin_9</strain>
    </source>
</reference>
<protein>
    <submittedName>
        <fullName evidence="1">Uncharacterized protein</fullName>
    </submittedName>
</protein>
<gene>
    <name evidence="1" type="ORF">F4Y08_10250</name>
</gene>
<accession>A0A6B1DSM0</accession>
<evidence type="ECO:0000313" key="1">
    <source>
        <dbReference type="EMBL" id="MYD90699.1"/>
    </source>
</evidence>
<dbReference type="EMBL" id="VXPY01000073">
    <property type="protein sequence ID" value="MYD90699.1"/>
    <property type="molecule type" value="Genomic_DNA"/>
</dbReference>
<proteinExistence type="predicted"/>
<comment type="caution">
    <text evidence="1">The sequence shown here is derived from an EMBL/GenBank/DDBJ whole genome shotgun (WGS) entry which is preliminary data.</text>
</comment>
<name>A0A6B1DSM0_9CHLR</name>